<feature type="domain" description="Heme-copper oxidase subunit III family profile" evidence="8">
    <location>
        <begin position="36"/>
        <end position="232"/>
    </location>
</feature>
<dbReference type="InterPro" id="IPR035973">
    <property type="entry name" value="Cyt_c_oxidase_su3-like_sf"/>
</dbReference>
<sequence length="243" mass="26885">MSIISKLTEKPWLAADEANLAANGAVAYKPSGFPAKTALKFFIAVVSVLFFLFTITYLSRSQYPDFQALAGEPWLPLTNSVHLWVNSGFLLLASIFLQLSAKGANRQATDGESSQAGQVDGGEINSLLVYLVLAVIFSIAFVFGQYLVWQQLARQGFLVSSNPANSYFYMLTAVHGIHLLGGLLALVRVLVHFYRKSELALLRRSLGLCAFYWHYLFLLWMFLFALLTASPDTYNAIAAFCGF</sequence>
<dbReference type="PANTHER" id="PTHR11403:SF10">
    <property type="entry name" value="CYTOCHROME C OXIDASE"/>
    <property type="match status" value="1"/>
</dbReference>
<dbReference type="CDD" id="cd00386">
    <property type="entry name" value="Heme_Cu_Oxidase_III_like"/>
    <property type="match status" value="1"/>
</dbReference>
<protein>
    <submittedName>
        <fullName evidence="9">Cytochrome oxidase subunit III</fullName>
    </submittedName>
</protein>
<evidence type="ECO:0000256" key="2">
    <source>
        <dbReference type="ARBA" id="ARBA00010581"/>
    </source>
</evidence>
<gene>
    <name evidence="9" type="ORF">SG34_003480</name>
</gene>
<dbReference type="SUPFAM" id="SSF81452">
    <property type="entry name" value="Cytochrome c oxidase subunit III-like"/>
    <property type="match status" value="1"/>
</dbReference>
<comment type="similarity">
    <text evidence="2 6">Belongs to the cytochrome c oxidase subunit 3 family.</text>
</comment>
<evidence type="ECO:0000259" key="8">
    <source>
        <dbReference type="PROSITE" id="PS50253"/>
    </source>
</evidence>
<organism evidence="9 10">
    <name type="scientific">Thalassomonas viridans</name>
    <dbReference type="NCBI Taxonomy" id="137584"/>
    <lineage>
        <taxon>Bacteria</taxon>
        <taxon>Pseudomonadati</taxon>
        <taxon>Pseudomonadota</taxon>
        <taxon>Gammaproteobacteria</taxon>
        <taxon>Alteromonadales</taxon>
        <taxon>Colwelliaceae</taxon>
        <taxon>Thalassomonas</taxon>
    </lineage>
</organism>
<dbReference type="GO" id="GO:0004129">
    <property type="term" value="F:cytochrome-c oxidase activity"/>
    <property type="evidence" value="ECO:0007669"/>
    <property type="project" value="InterPro"/>
</dbReference>
<feature type="transmembrane region" description="Helical" evidence="7">
    <location>
        <begin position="38"/>
        <end position="59"/>
    </location>
</feature>
<evidence type="ECO:0000256" key="4">
    <source>
        <dbReference type="ARBA" id="ARBA00022989"/>
    </source>
</evidence>
<dbReference type="GO" id="GO:0019646">
    <property type="term" value="P:aerobic electron transport chain"/>
    <property type="evidence" value="ECO:0007669"/>
    <property type="project" value="InterPro"/>
</dbReference>
<keyword evidence="4 7" id="KW-1133">Transmembrane helix</keyword>
<keyword evidence="10" id="KW-1185">Reference proteome</keyword>
<evidence type="ECO:0000256" key="3">
    <source>
        <dbReference type="ARBA" id="ARBA00022692"/>
    </source>
</evidence>
<dbReference type="InterPro" id="IPR000298">
    <property type="entry name" value="Cyt_c_oxidase-like_su3"/>
</dbReference>
<feature type="transmembrane region" description="Helical" evidence="7">
    <location>
        <begin position="127"/>
        <end position="148"/>
    </location>
</feature>
<evidence type="ECO:0000313" key="10">
    <source>
        <dbReference type="Proteomes" id="UP000032352"/>
    </source>
</evidence>
<dbReference type="KEGG" id="tvd:SG34_003480"/>
<evidence type="ECO:0000256" key="1">
    <source>
        <dbReference type="ARBA" id="ARBA00004141"/>
    </source>
</evidence>
<dbReference type="AlphaFoldDB" id="A0AAE9Z4N2"/>
<name>A0AAE9Z4N2_9GAMM</name>
<reference evidence="9 10" key="1">
    <citation type="journal article" date="2015" name="Genome Announc.">
        <title>Draft Genome Sequences of Marine Isolates of Thalassomonas viridans and Thalassomonas actiniarum.</title>
        <authorList>
            <person name="Olonade I."/>
            <person name="van Zyl L.J."/>
            <person name="Trindade M."/>
        </authorList>
    </citation>
    <scope>NUCLEOTIDE SEQUENCE [LARGE SCALE GENOMIC DNA]</scope>
    <source>
        <strain evidence="9 10">XOM25</strain>
    </source>
</reference>
<reference evidence="9 10" key="2">
    <citation type="journal article" date="2022" name="Mar. Drugs">
        <title>Bioassay-Guided Fractionation Leads to the Detection of Cholic Acid Generated by the Rare Thalassomonas sp.</title>
        <authorList>
            <person name="Pheiffer F."/>
            <person name="Schneider Y.K."/>
            <person name="Hansen E.H."/>
            <person name="Andersen J.H."/>
            <person name="Isaksson J."/>
            <person name="Busche T."/>
            <person name="R C."/>
            <person name="Kalinowski J."/>
            <person name="Zyl L.V."/>
            <person name="Trindade M."/>
        </authorList>
    </citation>
    <scope>NUCLEOTIDE SEQUENCE [LARGE SCALE GENOMIC DNA]</scope>
    <source>
        <strain evidence="9 10">XOM25</strain>
    </source>
</reference>
<evidence type="ECO:0000256" key="6">
    <source>
        <dbReference type="RuleBase" id="RU003376"/>
    </source>
</evidence>
<evidence type="ECO:0000313" key="9">
    <source>
        <dbReference type="EMBL" id="WDE06005.1"/>
    </source>
</evidence>
<accession>A0AAE9Z4N2</accession>
<keyword evidence="5 7" id="KW-0472">Membrane</keyword>
<evidence type="ECO:0000256" key="7">
    <source>
        <dbReference type="SAM" id="Phobius"/>
    </source>
</evidence>
<dbReference type="PROSITE" id="PS50253">
    <property type="entry name" value="COX3"/>
    <property type="match status" value="1"/>
</dbReference>
<dbReference type="InterPro" id="IPR024791">
    <property type="entry name" value="Cyt_c/ubiquinol_Oxase_su3"/>
</dbReference>
<feature type="transmembrane region" description="Helical" evidence="7">
    <location>
        <begin position="168"/>
        <end position="194"/>
    </location>
</feature>
<dbReference type="GO" id="GO:0005886">
    <property type="term" value="C:plasma membrane"/>
    <property type="evidence" value="ECO:0007669"/>
    <property type="project" value="UniProtKB-SubCell"/>
</dbReference>
<proteinExistence type="inferred from homology"/>
<dbReference type="RefSeq" id="WP_053047036.1">
    <property type="nucleotide sequence ID" value="NZ_CP059733.1"/>
</dbReference>
<evidence type="ECO:0000256" key="5">
    <source>
        <dbReference type="ARBA" id="ARBA00023136"/>
    </source>
</evidence>
<dbReference type="Proteomes" id="UP000032352">
    <property type="component" value="Chromosome"/>
</dbReference>
<feature type="transmembrane region" description="Helical" evidence="7">
    <location>
        <begin position="206"/>
        <end position="227"/>
    </location>
</feature>
<feature type="transmembrane region" description="Helical" evidence="7">
    <location>
        <begin position="79"/>
        <end position="97"/>
    </location>
</feature>
<dbReference type="PANTHER" id="PTHR11403">
    <property type="entry name" value="CYTOCHROME C OXIDASE SUBUNIT III"/>
    <property type="match status" value="1"/>
</dbReference>
<dbReference type="EMBL" id="CP059733">
    <property type="protein sequence ID" value="WDE06005.1"/>
    <property type="molecule type" value="Genomic_DNA"/>
</dbReference>
<keyword evidence="3 6" id="KW-0812">Transmembrane</keyword>
<comment type="subcellular location">
    <subcellularLocation>
        <location evidence="6">Cell membrane</location>
        <topology evidence="6">Multi-pass membrane protein</topology>
    </subcellularLocation>
    <subcellularLocation>
        <location evidence="1">Membrane</location>
        <topology evidence="1">Multi-pass membrane protein</topology>
    </subcellularLocation>
</comment>
<dbReference type="Gene3D" id="1.20.120.80">
    <property type="entry name" value="Cytochrome c oxidase, subunit III, four-helix bundle"/>
    <property type="match status" value="1"/>
</dbReference>
<dbReference type="InterPro" id="IPR013833">
    <property type="entry name" value="Cyt_c_oxidase_su3_a-hlx"/>
</dbReference>